<feature type="binding site" evidence="5">
    <location>
        <position position="236"/>
    </location>
    <ligand>
        <name>chlorophyll a</name>
        <dbReference type="ChEBI" id="CHEBI:58416"/>
        <label>1</label>
    </ligand>
</feature>
<feature type="binding site" evidence="5">
    <location>
        <position position="239"/>
    </location>
    <ligand>
        <name>chlorophyll a</name>
        <dbReference type="ChEBI" id="CHEBI:58416"/>
        <label>1</label>
    </ligand>
</feature>
<feature type="binding site" evidence="5">
    <location>
        <position position="241"/>
    </location>
    <ligand>
        <name>chlorophyll a</name>
        <dbReference type="ChEBI" id="CHEBI:58416"/>
        <label>1</label>
    </ligand>
</feature>
<evidence type="ECO:0000256" key="3">
    <source>
        <dbReference type="ARBA" id="ARBA00022531"/>
    </source>
</evidence>
<keyword evidence="6" id="KW-0472">Membrane</keyword>
<evidence type="ECO:0000256" key="1">
    <source>
        <dbReference type="ARBA" id="ARBA00004229"/>
    </source>
</evidence>
<proteinExistence type="evidence at transcript level"/>
<dbReference type="EMBL" id="AY826901">
    <property type="protein sequence ID" value="AAW79362.1"/>
    <property type="molecule type" value="mRNA"/>
</dbReference>
<dbReference type="GO" id="GO:0016168">
    <property type="term" value="F:chlorophyll binding"/>
    <property type="evidence" value="ECO:0007669"/>
    <property type="project" value="UniProtKB-KW"/>
</dbReference>
<reference evidence="7" key="1">
    <citation type="journal article" date="2005" name="J. Mol. Biol.">
        <title>Complex protein targeting to dinoflagellate plastids.</title>
        <authorList>
            <person name="Patron N.J."/>
            <person name="Waller R.F."/>
            <person name="Archibald J.M."/>
            <person name="Keeling P.J."/>
        </authorList>
    </citation>
    <scope>NUCLEOTIDE SEQUENCE</scope>
</reference>
<feature type="binding site" evidence="5">
    <location>
        <position position="172"/>
    </location>
    <ligand>
        <name>chlorophyll a</name>
        <dbReference type="ChEBI" id="CHEBI:58416"/>
        <label>1</label>
    </ligand>
</feature>
<feature type="transmembrane region" description="Helical" evidence="6">
    <location>
        <begin position="242"/>
        <end position="260"/>
    </location>
</feature>
<keyword evidence="3" id="KW-0602">Photosynthesis</keyword>
<organism evidence="7">
    <name type="scientific">Kryptoperidinium triquetrum</name>
    <name type="common">Dinoflagellate</name>
    <name type="synonym">Heterocapsa triquetra</name>
    <dbReference type="NCBI Taxonomy" id="66468"/>
    <lineage>
        <taxon>Eukaryota</taxon>
        <taxon>Sar</taxon>
        <taxon>Alveolata</taxon>
        <taxon>Dinophyceae</taxon>
        <taxon>Peridiniales</taxon>
        <taxon>Kryptoperidiniaceae</taxon>
        <taxon>Kryptoperidinium</taxon>
    </lineage>
</organism>
<dbReference type="InterPro" id="IPR001344">
    <property type="entry name" value="Chloro_AB-bd_pln"/>
</dbReference>
<comment type="subcellular location">
    <subcellularLocation>
        <location evidence="1">Plastid</location>
        <location evidence="1">Chloroplast</location>
    </subcellularLocation>
</comment>
<feature type="binding site" evidence="5">
    <location>
        <position position="134"/>
    </location>
    <ligand>
        <name>chlorophyll a</name>
        <dbReference type="ChEBI" id="CHEBI:58416"/>
        <label>1</label>
    </ligand>
</feature>
<dbReference type="SUPFAM" id="SSF103511">
    <property type="entry name" value="Chlorophyll a-b binding protein"/>
    <property type="match status" value="1"/>
</dbReference>
<sequence length="268" mass="28159">MGKSSVAACALAGAGACCFSSSAFTVGQQVASRPAAPQQFLGQAATQASQGESGASFCAAVGAVVGVASAAAAVGRKRVARKAGEIKVADGAEFAGGLIGSKYAGFGEYAWDPAGFSTRYPEHLAWYRESELKHGRVAMLAFVGLVVPDFVRIPLEQFEDSGLDMVTAHNKLIGPGLGEGPMWWLLCVCGAIESLRFKEMGFGFEKLTLENAGDLNFGKSFLPQTAEGKELMKTKELKNGRLAMMAVSGIFTAGVTWNAHHFPWLPGQ</sequence>
<accession>Q5ENN1</accession>
<feature type="binding site" description="axial binding residue" evidence="5">
    <location>
        <position position="136"/>
    </location>
    <ligand>
        <name>chlorophyll b</name>
        <dbReference type="ChEBI" id="CHEBI:61721"/>
        <label>1</label>
    </ligand>
    <ligandPart>
        <name>Mg</name>
        <dbReference type="ChEBI" id="CHEBI:25107"/>
    </ligandPart>
</feature>
<keyword evidence="2" id="KW-0150">Chloroplast</keyword>
<feature type="binding site" evidence="5">
    <location>
        <position position="111"/>
    </location>
    <ligand>
        <name>chlorophyll a</name>
        <dbReference type="ChEBI" id="CHEBI:58416"/>
        <label>1</label>
    </ligand>
</feature>
<dbReference type="PROSITE" id="PS51257">
    <property type="entry name" value="PROKAR_LIPOPROTEIN"/>
    <property type="match status" value="1"/>
</dbReference>
<name>Q5ENN1_KRYTR</name>
<protein>
    <submittedName>
        <fullName evidence="7">Chloroplast light harvesting complex protein</fullName>
    </submittedName>
</protein>
<feature type="binding site" evidence="5">
    <location>
        <position position="117"/>
    </location>
    <ligand>
        <name>chlorophyll a</name>
        <dbReference type="ChEBI" id="CHEBI:58416"/>
        <label>1</label>
    </ligand>
</feature>
<keyword evidence="6" id="KW-1133">Transmembrane helix</keyword>
<keyword evidence="5" id="KW-0148">Chlorophyll</keyword>
<dbReference type="GO" id="GO:0016020">
    <property type="term" value="C:membrane"/>
    <property type="evidence" value="ECO:0007669"/>
    <property type="project" value="InterPro"/>
</dbReference>
<evidence type="ECO:0000256" key="2">
    <source>
        <dbReference type="ARBA" id="ARBA00022528"/>
    </source>
</evidence>
<dbReference type="GO" id="GO:0009765">
    <property type="term" value="P:photosynthesis, light harvesting"/>
    <property type="evidence" value="ECO:0007669"/>
    <property type="project" value="InterPro"/>
</dbReference>
<dbReference type="Pfam" id="PF00504">
    <property type="entry name" value="Chloroa_b-bind"/>
    <property type="match status" value="1"/>
</dbReference>
<keyword evidence="4" id="KW-0934">Plastid</keyword>
<dbReference type="PANTHER" id="PTHR21649">
    <property type="entry name" value="CHLOROPHYLL A/B BINDING PROTEIN"/>
    <property type="match status" value="1"/>
</dbReference>
<feature type="binding site" description="axial binding residue" evidence="5">
    <location>
        <position position="209"/>
    </location>
    <ligand>
        <name>chlorophyll b</name>
        <dbReference type="ChEBI" id="CHEBI:61721"/>
        <label>1</label>
    </ligand>
    <ligandPart>
        <name>Mg</name>
        <dbReference type="ChEBI" id="CHEBI:25107"/>
    </ligandPart>
</feature>
<dbReference type="AlphaFoldDB" id="Q5ENN1"/>
<dbReference type="GO" id="GO:0009507">
    <property type="term" value="C:chloroplast"/>
    <property type="evidence" value="ECO:0007669"/>
    <property type="project" value="UniProtKB-SubCell"/>
</dbReference>
<keyword evidence="6" id="KW-0812">Transmembrane</keyword>
<keyword evidence="5" id="KW-0157">Chromophore</keyword>
<evidence type="ECO:0000313" key="7">
    <source>
        <dbReference type="EMBL" id="AAW79362.1"/>
    </source>
</evidence>
<feature type="transmembrane region" description="Helical" evidence="6">
    <location>
        <begin position="53"/>
        <end position="74"/>
    </location>
</feature>
<feature type="binding site" evidence="5">
    <location>
        <position position="235"/>
    </location>
    <ligand>
        <name>chlorophyll a</name>
        <dbReference type="ChEBI" id="CHEBI:58416"/>
        <label>1</label>
    </ligand>
</feature>
<evidence type="ECO:0000256" key="6">
    <source>
        <dbReference type="SAM" id="Phobius"/>
    </source>
</evidence>
<dbReference type="InterPro" id="IPR022796">
    <property type="entry name" value="Chloroa_b-bind"/>
</dbReference>
<dbReference type="Gene3D" id="1.10.3460.10">
    <property type="entry name" value="Chlorophyll a/b binding protein domain"/>
    <property type="match status" value="1"/>
</dbReference>
<feature type="binding site" evidence="5">
    <location>
        <position position="131"/>
    </location>
    <ligand>
        <name>chlorophyll a</name>
        <dbReference type="ChEBI" id="CHEBI:58416"/>
        <label>1</label>
    </ligand>
</feature>
<evidence type="ECO:0000256" key="5">
    <source>
        <dbReference type="PIRSR" id="PIRSR601344-1"/>
    </source>
</evidence>
<evidence type="ECO:0000256" key="4">
    <source>
        <dbReference type="ARBA" id="ARBA00022640"/>
    </source>
</evidence>